<dbReference type="InterPro" id="IPR003718">
    <property type="entry name" value="OsmC/Ohr_fam"/>
</dbReference>
<proteinExistence type="predicted"/>
<dbReference type="KEGG" id="buz:AYM40_27935"/>
<dbReference type="EMBL" id="CP014579">
    <property type="protein sequence ID" value="ANB76106.1"/>
    <property type="molecule type" value="Genomic_DNA"/>
</dbReference>
<dbReference type="InterPro" id="IPR015946">
    <property type="entry name" value="KH_dom-like_a/b"/>
</dbReference>
<keyword evidence="2" id="KW-1185">Reference proteome</keyword>
<gene>
    <name evidence="1" type="ORF">AYM40_27935</name>
</gene>
<reference evidence="1 2" key="1">
    <citation type="journal article" date="2016" name="Gene">
        <title>PacBio SMRT assembly of a complex multi-replicon genome reveals chlorocatechol degradative operon in a region of genome plasticity.</title>
        <authorList>
            <person name="Ricker N."/>
            <person name="Shen S.Y."/>
            <person name="Goordial J."/>
            <person name="Jin S."/>
            <person name="Fulthorpe R.R."/>
        </authorList>
    </citation>
    <scope>NUCLEOTIDE SEQUENCE [LARGE SCALE GENOMIC DNA]</scope>
    <source>
        <strain evidence="1 2">OLGA172</strain>
    </source>
</reference>
<protein>
    <submittedName>
        <fullName evidence="1">Peroxiredoxin</fullName>
    </submittedName>
</protein>
<dbReference type="Pfam" id="PF02566">
    <property type="entry name" value="OsmC"/>
    <property type="match status" value="1"/>
</dbReference>
<name>A0A160FTG7_9BURK</name>
<dbReference type="RefSeq" id="WP_063499357.1">
    <property type="nucleotide sequence ID" value="NZ_CP014579.1"/>
</dbReference>
<dbReference type="InterPro" id="IPR036102">
    <property type="entry name" value="OsmC/Ohrsf"/>
</dbReference>
<sequence length="134" mass="14535">MTLAIASAISDADAPNYLVKVDAGTHSLLGDEGPREGGQDSGPAPFEFVLSGLAACTAATLRMYMQKKAWPGGRIKVDTELHVERDGGQFIRRTVSVDGPLDDSQRTRLAEICEKTPVTLFIKRGTRIDTAMQW</sequence>
<dbReference type="PANTHER" id="PTHR39624">
    <property type="entry name" value="PROTEIN INVOLVED IN RIMO-MEDIATED BETA-METHYLTHIOLATION OF RIBOSOMAL PROTEIN S12 YCAO"/>
    <property type="match status" value="1"/>
</dbReference>
<evidence type="ECO:0000313" key="2">
    <source>
        <dbReference type="Proteomes" id="UP000076852"/>
    </source>
</evidence>
<dbReference type="SUPFAM" id="SSF82784">
    <property type="entry name" value="OsmC-like"/>
    <property type="match status" value="1"/>
</dbReference>
<dbReference type="Gene3D" id="3.30.300.20">
    <property type="match status" value="1"/>
</dbReference>
<dbReference type="PANTHER" id="PTHR39624:SF2">
    <property type="entry name" value="OSMC-LIKE PROTEIN"/>
    <property type="match status" value="1"/>
</dbReference>
<accession>A0A160FTG7</accession>
<evidence type="ECO:0000313" key="1">
    <source>
        <dbReference type="EMBL" id="ANB76106.1"/>
    </source>
</evidence>
<dbReference type="Proteomes" id="UP000076852">
    <property type="component" value="Chromosome 2"/>
</dbReference>
<dbReference type="STRING" id="1804984.AYM40_27935"/>
<organism evidence="1 2">
    <name type="scientific">Paraburkholderia phytofirmans OLGA172</name>
    <dbReference type="NCBI Taxonomy" id="1417228"/>
    <lineage>
        <taxon>Bacteria</taxon>
        <taxon>Pseudomonadati</taxon>
        <taxon>Pseudomonadota</taxon>
        <taxon>Betaproteobacteria</taxon>
        <taxon>Burkholderiales</taxon>
        <taxon>Burkholderiaceae</taxon>
        <taxon>Paraburkholderia</taxon>
    </lineage>
</organism>
<dbReference type="AlphaFoldDB" id="A0A160FTG7"/>
<dbReference type="OrthoDB" id="9789573at2"/>